<evidence type="ECO:0000259" key="1">
    <source>
        <dbReference type="Pfam" id="PF00326"/>
    </source>
</evidence>
<dbReference type="AlphaFoldDB" id="A0A2S3U9A2"/>
<evidence type="ECO:0000313" key="2">
    <source>
        <dbReference type="EMBL" id="POD88886.1"/>
    </source>
</evidence>
<evidence type="ECO:0000313" key="3">
    <source>
        <dbReference type="Proteomes" id="UP000236990"/>
    </source>
</evidence>
<accession>A0A2S3U9A2</accession>
<dbReference type="Gene3D" id="3.40.50.1820">
    <property type="entry name" value="alpha/beta hydrolase"/>
    <property type="match status" value="1"/>
</dbReference>
<dbReference type="InterPro" id="IPR001375">
    <property type="entry name" value="Peptidase_S9_cat"/>
</dbReference>
<dbReference type="GO" id="GO:0006508">
    <property type="term" value="P:proteolysis"/>
    <property type="evidence" value="ECO:0007669"/>
    <property type="project" value="InterPro"/>
</dbReference>
<gene>
    <name evidence="2" type="ORF">S101258_00390</name>
</gene>
<dbReference type="GO" id="GO:0008236">
    <property type="term" value="F:serine-type peptidase activity"/>
    <property type="evidence" value="ECO:0007669"/>
    <property type="project" value="InterPro"/>
</dbReference>
<proteinExistence type="predicted"/>
<protein>
    <recommendedName>
        <fullName evidence="1">Peptidase S9 prolyl oligopeptidase catalytic domain-containing protein</fullName>
    </recommendedName>
</protein>
<dbReference type="Pfam" id="PF00326">
    <property type="entry name" value="Peptidase_S9"/>
    <property type="match status" value="1"/>
</dbReference>
<dbReference type="InterPro" id="IPR029058">
    <property type="entry name" value="AB_hydrolase_fold"/>
</dbReference>
<dbReference type="SUPFAM" id="SSF53474">
    <property type="entry name" value="alpha/beta-Hydrolases"/>
    <property type="match status" value="1"/>
</dbReference>
<comment type="caution">
    <text evidence="2">The sequence shown here is derived from an EMBL/GenBank/DDBJ whole genome shotgun (WGS) entry which is preliminary data.</text>
</comment>
<reference evidence="2 3" key="1">
    <citation type="submission" date="2017-06" db="EMBL/GenBank/DDBJ databases">
        <title>Genome sequence of Lactobacillus plantarum subsp. plantarum strain SRCM101258.</title>
        <authorList>
            <person name="Cho S.H."/>
        </authorList>
    </citation>
    <scope>NUCLEOTIDE SEQUENCE [LARGE SCALE GENOMIC DNA]</scope>
    <source>
        <strain evidence="2 3">SRCM101258</strain>
    </source>
</reference>
<name>A0A2S3U9A2_LACPN</name>
<dbReference type="Proteomes" id="UP000236990">
    <property type="component" value="Unassembled WGS sequence"/>
</dbReference>
<organism evidence="2 3">
    <name type="scientific">Lactiplantibacillus plantarum subsp. plantarum</name>
    <dbReference type="NCBI Taxonomy" id="337330"/>
    <lineage>
        <taxon>Bacteria</taxon>
        <taxon>Bacillati</taxon>
        <taxon>Bacillota</taxon>
        <taxon>Bacilli</taxon>
        <taxon>Lactobacillales</taxon>
        <taxon>Lactobacillaceae</taxon>
        <taxon>Lactiplantibacillus</taxon>
    </lineage>
</organism>
<feature type="domain" description="Peptidase S9 prolyl oligopeptidase catalytic" evidence="1">
    <location>
        <begin position="2"/>
        <end position="125"/>
    </location>
</feature>
<dbReference type="EMBL" id="NKCZ01000057">
    <property type="protein sequence ID" value="POD88886.1"/>
    <property type="molecule type" value="Genomic_DNA"/>
</dbReference>
<sequence>MTAVIKAITARSAAASGRTLLVGGSQGGVVAGLVASHHPKLVDRWLNVSRIFDDARCAESVSDHRRSTTDGRTFSGLQSVGRIIERCYAKMSPKRRRLIGGPVLIVHGDADDIVPIKYVRQAAANYQHGTTACFVWRGARF</sequence>